<dbReference type="GO" id="GO:0006406">
    <property type="term" value="P:mRNA export from nucleus"/>
    <property type="evidence" value="ECO:0007669"/>
    <property type="project" value="InterPro"/>
</dbReference>
<dbReference type="SMART" id="SM00320">
    <property type="entry name" value="WD40"/>
    <property type="match status" value="5"/>
</dbReference>
<dbReference type="GO" id="GO:0000445">
    <property type="term" value="C:THO complex part of transcription export complex"/>
    <property type="evidence" value="ECO:0007669"/>
    <property type="project" value="TreeGrafter"/>
</dbReference>
<dbReference type="Proteomes" id="UP000433883">
    <property type="component" value="Unassembled WGS sequence"/>
</dbReference>
<dbReference type="PROSITE" id="PS50294">
    <property type="entry name" value="WD_REPEATS_REGION"/>
    <property type="match status" value="1"/>
</dbReference>
<gene>
    <name evidence="6" type="ORF">BLS_001138</name>
</gene>
<dbReference type="InterPro" id="IPR020472">
    <property type="entry name" value="WD40_PAC1"/>
</dbReference>
<evidence type="ECO:0000256" key="3">
    <source>
        <dbReference type="ARBA" id="ARBA00046343"/>
    </source>
</evidence>
<name>A0A8H3Z1Y5_VENIN</name>
<dbReference type="SUPFAM" id="SSF50978">
    <property type="entry name" value="WD40 repeat-like"/>
    <property type="match status" value="1"/>
</dbReference>
<dbReference type="Pfam" id="PF12894">
    <property type="entry name" value="ANAPC4_WD40"/>
    <property type="match status" value="1"/>
</dbReference>
<dbReference type="PANTHER" id="PTHR22839">
    <property type="entry name" value="THO COMPLEX SUBUNIT 3 THO3"/>
    <property type="match status" value="1"/>
</dbReference>
<keyword evidence="1 4" id="KW-0853">WD repeat</keyword>
<evidence type="ECO:0000313" key="7">
    <source>
        <dbReference type="Proteomes" id="UP000433883"/>
    </source>
</evidence>
<dbReference type="PROSITE" id="PS00678">
    <property type="entry name" value="WD_REPEATS_1"/>
    <property type="match status" value="1"/>
</dbReference>
<dbReference type="PANTHER" id="PTHR22839:SF0">
    <property type="entry name" value="THO COMPLEX SUBUNIT 3"/>
    <property type="match status" value="1"/>
</dbReference>
<comment type="caution">
    <text evidence="6">The sequence shown here is derived from an EMBL/GenBank/DDBJ whole genome shotgun (WGS) entry which is preliminary data.</text>
</comment>
<dbReference type="InterPro" id="IPR019775">
    <property type="entry name" value="WD40_repeat_CS"/>
</dbReference>
<dbReference type="Gene3D" id="2.130.10.10">
    <property type="entry name" value="YVTN repeat-like/Quinoprotein amine dehydrogenase"/>
    <property type="match status" value="2"/>
</dbReference>
<feature type="repeat" description="WD" evidence="4">
    <location>
        <begin position="96"/>
        <end position="138"/>
    </location>
</feature>
<protein>
    <recommendedName>
        <fullName evidence="5">Anaphase-promoting complex subunit 4-like WD40 domain-containing protein</fullName>
    </recommendedName>
</protein>
<evidence type="ECO:0000313" key="6">
    <source>
        <dbReference type="EMBL" id="KAE9977772.1"/>
    </source>
</evidence>
<feature type="repeat" description="WD" evidence="4">
    <location>
        <begin position="42"/>
        <end position="83"/>
    </location>
</feature>
<feature type="repeat" description="WD" evidence="4">
    <location>
        <begin position="229"/>
        <end position="261"/>
    </location>
</feature>
<dbReference type="EMBL" id="WNWQ01000124">
    <property type="protein sequence ID" value="KAE9977772.1"/>
    <property type="molecule type" value="Genomic_DNA"/>
</dbReference>
<evidence type="ECO:0000256" key="2">
    <source>
        <dbReference type="ARBA" id="ARBA00022737"/>
    </source>
</evidence>
<accession>A0A8H3Z1Y5</accession>
<sequence length="379" mass="41104">MATSTQPTKIPKFIPPKPGVFTHYIKRQKTTTYPDSLTNARSTPNSNIVRTLAWSPLGQNVATVSGERTLRVWNVEKSGIRSAVELRAQAGGNSGPSNTGGSIDRVAWNPTKENELASCGTDGVVRFWDVRTRGCIGEVKLGGECFTLAWRPNGEDIVVGNKMANELYVQDDWIHSVSRTTLSTLHSQREPTQANQALFSHSGEELFLTTGEGTIKIFDYPNLKTIHTLTAHTSSCYSIALSSPGTWLATGGSDALITLWDTTDFVCKKTFDRAQGPVKTLSFSCDGTYLAGGSDEGNGIEIINVETGEYVHKIETSGKVPLVEWSPRDYAVPYAPLDSGGGLKIVGALATCAERKLRTTKDRSYFSGTEAVGQNECKL</sequence>
<keyword evidence="2" id="KW-0677">Repeat</keyword>
<proteinExistence type="inferred from homology"/>
<feature type="domain" description="Anaphase-promoting complex subunit 4-like WD40" evidence="5">
    <location>
        <begin position="272"/>
        <end position="326"/>
    </location>
</feature>
<evidence type="ECO:0000256" key="1">
    <source>
        <dbReference type="ARBA" id="ARBA00022574"/>
    </source>
</evidence>
<comment type="similarity">
    <text evidence="3">Belongs to the THOC3 family.</text>
</comment>
<dbReference type="InterPro" id="IPR024977">
    <property type="entry name" value="Apc4-like_WD40_dom"/>
</dbReference>
<dbReference type="InterPro" id="IPR040132">
    <property type="entry name" value="Tex1/THOC3"/>
</dbReference>
<dbReference type="PRINTS" id="PR00320">
    <property type="entry name" value="GPROTEINBRPT"/>
</dbReference>
<dbReference type="InterPro" id="IPR015943">
    <property type="entry name" value="WD40/YVTN_repeat-like_dom_sf"/>
</dbReference>
<evidence type="ECO:0000259" key="5">
    <source>
        <dbReference type="Pfam" id="PF12894"/>
    </source>
</evidence>
<evidence type="ECO:0000256" key="4">
    <source>
        <dbReference type="PROSITE-ProRule" id="PRU00221"/>
    </source>
</evidence>
<dbReference type="AlphaFoldDB" id="A0A8H3Z1Y5"/>
<dbReference type="InterPro" id="IPR036322">
    <property type="entry name" value="WD40_repeat_dom_sf"/>
</dbReference>
<dbReference type="InterPro" id="IPR001680">
    <property type="entry name" value="WD40_rpt"/>
</dbReference>
<reference evidence="6 7" key="1">
    <citation type="submission" date="2019-11" db="EMBL/GenBank/DDBJ databases">
        <title>Venturia inaequalis Genome Resource.</title>
        <authorList>
            <person name="Lichtner F.J."/>
        </authorList>
    </citation>
    <scope>NUCLEOTIDE SEQUENCE [LARGE SCALE GENOMIC DNA]</scope>
    <source>
        <strain evidence="6">Bline_iso_100314</strain>
    </source>
</reference>
<dbReference type="Pfam" id="PF00400">
    <property type="entry name" value="WD40"/>
    <property type="match status" value="3"/>
</dbReference>
<organism evidence="6 7">
    <name type="scientific">Venturia inaequalis</name>
    <name type="common">Apple scab fungus</name>
    <dbReference type="NCBI Taxonomy" id="5025"/>
    <lineage>
        <taxon>Eukaryota</taxon>
        <taxon>Fungi</taxon>
        <taxon>Dikarya</taxon>
        <taxon>Ascomycota</taxon>
        <taxon>Pezizomycotina</taxon>
        <taxon>Dothideomycetes</taxon>
        <taxon>Pleosporomycetidae</taxon>
        <taxon>Venturiales</taxon>
        <taxon>Venturiaceae</taxon>
        <taxon>Venturia</taxon>
    </lineage>
</organism>
<dbReference type="PROSITE" id="PS50082">
    <property type="entry name" value="WD_REPEATS_2"/>
    <property type="match status" value="3"/>
</dbReference>